<feature type="signal peptide" evidence="2">
    <location>
        <begin position="1"/>
        <end position="22"/>
    </location>
</feature>
<sequence length="513" mass="56508">MKKIWLLTVLAFTVWGASSASAETAGNAAPVSDPAPFLKAKGATDKQIERLGGKLGAAAYAAETRKLEGETLQRFLENYLYVYPPMEGRGGSVINGVVEFADGTMEGVALPHGPYGKKPVTYEVNGTNVFMQREIPMGRLPAKEILEELGFAVDTGKEGELSAAYGARVLKLRSGEASAGWDGTAYELKEAAEASDQGLLMPEGVLTDVLGVRLERNERMRTYFVQGAPKFVKEPAKGNANLGYTVKEAEGWFNPELNVQWNGNVQPISSIPLNVDGINYLPVEEAAGLVDRTWENYGVWLTPSTLVKGVTDRVRVMPSRQEQVKLYTGYARVYMAGRPVTLKHAPVFYINRWYLPINDLAELAGFTVQYDNETKMLNFLKPEYRWMMDKLQPGMERNLIRARFGNPTAVVLGGETGDRVWRYDGLADPKERAAEEEAAGEKFDGVDIAGLLSGKLNYQAFLDCDRKELIFREAVIYYPDGNGGLRKFTLKEDGSRRDEAVPVSGREGQTGGA</sequence>
<evidence type="ECO:0000256" key="1">
    <source>
        <dbReference type="SAM" id="MobiDB-lite"/>
    </source>
</evidence>
<dbReference type="InterPro" id="IPR036582">
    <property type="entry name" value="Mao_N_sf"/>
</dbReference>
<evidence type="ECO:0000259" key="3">
    <source>
        <dbReference type="Pfam" id="PF07833"/>
    </source>
</evidence>
<accession>A0ABT4QFT2</accession>
<dbReference type="EMBL" id="JAQAGZ010000019">
    <property type="protein sequence ID" value="MCZ8515716.1"/>
    <property type="molecule type" value="Genomic_DNA"/>
</dbReference>
<dbReference type="InterPro" id="IPR012854">
    <property type="entry name" value="Cu_amine_oxidase-like_N"/>
</dbReference>
<dbReference type="Proteomes" id="UP001527882">
    <property type="component" value="Unassembled WGS sequence"/>
</dbReference>
<keyword evidence="2" id="KW-0732">Signal</keyword>
<dbReference type="RefSeq" id="WP_269884248.1">
    <property type="nucleotide sequence ID" value="NZ_JAQAGZ010000019.1"/>
</dbReference>
<feature type="region of interest" description="Disordered" evidence="1">
    <location>
        <begin position="494"/>
        <end position="513"/>
    </location>
</feature>
<protein>
    <submittedName>
        <fullName evidence="4">Stalk domain-containing protein</fullName>
    </submittedName>
</protein>
<name>A0ABT4QFT2_9BACL</name>
<feature type="domain" description="Copper amine oxidase-like N-terminal" evidence="3">
    <location>
        <begin position="318"/>
        <end position="376"/>
    </location>
</feature>
<organism evidence="4 5">
    <name type="scientific">Paenibacillus gyeongsangnamensis</name>
    <dbReference type="NCBI Taxonomy" id="3388067"/>
    <lineage>
        <taxon>Bacteria</taxon>
        <taxon>Bacillati</taxon>
        <taxon>Bacillota</taxon>
        <taxon>Bacilli</taxon>
        <taxon>Bacillales</taxon>
        <taxon>Paenibacillaceae</taxon>
        <taxon>Paenibacillus</taxon>
    </lineage>
</organism>
<proteinExistence type="predicted"/>
<comment type="caution">
    <text evidence="4">The sequence shown here is derived from an EMBL/GenBank/DDBJ whole genome shotgun (WGS) entry which is preliminary data.</text>
</comment>
<evidence type="ECO:0000313" key="4">
    <source>
        <dbReference type="EMBL" id="MCZ8515716.1"/>
    </source>
</evidence>
<feature type="chain" id="PRO_5046746315" evidence="2">
    <location>
        <begin position="23"/>
        <end position="513"/>
    </location>
</feature>
<keyword evidence="5" id="KW-1185">Reference proteome</keyword>
<evidence type="ECO:0000313" key="5">
    <source>
        <dbReference type="Proteomes" id="UP001527882"/>
    </source>
</evidence>
<reference evidence="4 5" key="1">
    <citation type="submission" date="2022-12" db="EMBL/GenBank/DDBJ databases">
        <title>Draft genome sequence of Paenibacillus sp. dW9.</title>
        <authorList>
            <person name="Choi E.-W."/>
            <person name="Kim D.-U."/>
        </authorList>
    </citation>
    <scope>NUCLEOTIDE SEQUENCE [LARGE SCALE GENOMIC DNA]</scope>
    <source>
        <strain evidence="5">dW9</strain>
    </source>
</reference>
<evidence type="ECO:0000256" key="2">
    <source>
        <dbReference type="SAM" id="SignalP"/>
    </source>
</evidence>
<dbReference type="Pfam" id="PF07833">
    <property type="entry name" value="Cu_amine_oxidN1"/>
    <property type="match status" value="1"/>
</dbReference>
<dbReference type="SUPFAM" id="SSF55383">
    <property type="entry name" value="Copper amine oxidase, domain N"/>
    <property type="match status" value="1"/>
</dbReference>
<gene>
    <name evidence="4" type="ORF">O9H85_25550</name>
</gene>